<protein>
    <submittedName>
        <fullName evidence="1">Uncharacterized protein</fullName>
    </submittedName>
</protein>
<sequence>MTAKEFVELFYNEKNELIKQYFSNSQVTEVGSKIDSLGLTENQLAKMKDVLDVVITDIMYSILLGLDGEASIGGVQQNYKLYDENRLELTNSGEIEQYAYEYFHEVER</sequence>
<organism evidence="1 2">
    <name type="scientific">Litchfieldia salsa</name>
    <dbReference type="NCBI Taxonomy" id="930152"/>
    <lineage>
        <taxon>Bacteria</taxon>
        <taxon>Bacillati</taxon>
        <taxon>Bacillota</taxon>
        <taxon>Bacilli</taxon>
        <taxon>Bacillales</taxon>
        <taxon>Bacillaceae</taxon>
        <taxon>Litchfieldia</taxon>
    </lineage>
</organism>
<dbReference type="STRING" id="930152.SAMN05216565_1036"/>
<dbReference type="OrthoDB" id="8704412at2"/>
<accession>A0A1H0SLX0</accession>
<dbReference type="Proteomes" id="UP000199159">
    <property type="component" value="Unassembled WGS sequence"/>
</dbReference>
<reference evidence="2" key="1">
    <citation type="submission" date="2016-10" db="EMBL/GenBank/DDBJ databases">
        <authorList>
            <person name="Varghese N."/>
            <person name="Submissions S."/>
        </authorList>
    </citation>
    <scope>NUCLEOTIDE SEQUENCE [LARGE SCALE GENOMIC DNA]</scope>
    <source>
        <strain evidence="2">IBRC-M10078</strain>
    </source>
</reference>
<keyword evidence="2" id="KW-1185">Reference proteome</keyword>
<dbReference type="EMBL" id="FNJU01000003">
    <property type="protein sequence ID" value="SDP42710.1"/>
    <property type="molecule type" value="Genomic_DNA"/>
</dbReference>
<gene>
    <name evidence="1" type="ORF">SAMN05216565_1036</name>
</gene>
<name>A0A1H0SLX0_9BACI</name>
<dbReference type="RefSeq" id="WP_090851411.1">
    <property type="nucleotide sequence ID" value="NZ_FNJU01000003.1"/>
</dbReference>
<evidence type="ECO:0000313" key="1">
    <source>
        <dbReference type="EMBL" id="SDP42710.1"/>
    </source>
</evidence>
<dbReference type="AlphaFoldDB" id="A0A1H0SLX0"/>
<proteinExistence type="predicted"/>
<evidence type="ECO:0000313" key="2">
    <source>
        <dbReference type="Proteomes" id="UP000199159"/>
    </source>
</evidence>